<accession>A0A811YMV9</accession>
<comment type="caution">
    <text evidence="1">The sequence shown here is derived from an EMBL/GenBank/DDBJ whole genome shotgun (WGS) entry which is preliminary data.</text>
</comment>
<keyword evidence="2" id="KW-1185">Reference proteome</keyword>
<name>A0A811YMV9_NYCPR</name>
<protein>
    <submittedName>
        <fullName evidence="1">(raccoon dog) hypothetical protein</fullName>
    </submittedName>
</protein>
<evidence type="ECO:0000313" key="1">
    <source>
        <dbReference type="EMBL" id="CAD7678008.1"/>
    </source>
</evidence>
<dbReference type="EMBL" id="CAJHUB010000680">
    <property type="protein sequence ID" value="CAD7678008.1"/>
    <property type="molecule type" value="Genomic_DNA"/>
</dbReference>
<dbReference type="AlphaFoldDB" id="A0A811YMV9"/>
<evidence type="ECO:0000313" key="2">
    <source>
        <dbReference type="Proteomes" id="UP000645828"/>
    </source>
</evidence>
<sequence length="133" mass="14966">MRTPCDGSRNDGVDSSPLRQRLASVTITRPQKRRKRHLLSHHWAWIRKLINQAISLAEQTQPNESLLIILLTVVAITTPPVGEAAVYWAYVPDPPTIRRVTWDDPTPQIHTNMTEYFGGSSSDGMEVANHSIN</sequence>
<dbReference type="Proteomes" id="UP000645828">
    <property type="component" value="Unassembled WGS sequence"/>
</dbReference>
<proteinExistence type="predicted"/>
<reference evidence="1" key="1">
    <citation type="submission" date="2020-12" db="EMBL/GenBank/DDBJ databases">
        <authorList>
            <consortium name="Molecular Ecology Group"/>
        </authorList>
    </citation>
    <scope>NUCLEOTIDE SEQUENCE</scope>
    <source>
        <strain evidence="1">TBG_1078</strain>
    </source>
</reference>
<gene>
    <name evidence="1" type="ORF">NYPRO_LOCUS10806</name>
</gene>
<organism evidence="1 2">
    <name type="scientific">Nyctereutes procyonoides</name>
    <name type="common">Raccoon dog</name>
    <name type="synonym">Canis procyonoides</name>
    <dbReference type="NCBI Taxonomy" id="34880"/>
    <lineage>
        <taxon>Eukaryota</taxon>
        <taxon>Metazoa</taxon>
        <taxon>Chordata</taxon>
        <taxon>Craniata</taxon>
        <taxon>Vertebrata</taxon>
        <taxon>Euteleostomi</taxon>
        <taxon>Mammalia</taxon>
        <taxon>Eutheria</taxon>
        <taxon>Laurasiatheria</taxon>
        <taxon>Carnivora</taxon>
        <taxon>Caniformia</taxon>
        <taxon>Canidae</taxon>
        <taxon>Nyctereutes</taxon>
    </lineage>
</organism>